<evidence type="ECO:0000256" key="1">
    <source>
        <dbReference type="ARBA" id="ARBA00006328"/>
    </source>
</evidence>
<dbReference type="PANTHER" id="PTHR42748">
    <property type="entry name" value="NITROGEN METABOLITE REPRESSION PROTEIN NMRA FAMILY MEMBER"/>
    <property type="match status" value="1"/>
</dbReference>
<gene>
    <name evidence="4" type="ORF">H9641_12855</name>
</gene>
<dbReference type="Gene3D" id="3.40.50.720">
    <property type="entry name" value="NAD(P)-binding Rossmann-like Domain"/>
    <property type="match status" value="1"/>
</dbReference>
<proteinExistence type="inferred from homology"/>
<name>A0ABR8U0N7_9CELL</name>
<dbReference type="InterPro" id="IPR051164">
    <property type="entry name" value="NmrA-like_oxidored"/>
</dbReference>
<accession>A0ABR8U0N7</accession>
<sequence>MNAVRATTVLVTGGTGTLGTPTVSLLRAAGHDVRVLSRSTDRSTVPGLVTGDLTTGAGLREAFDGIEVVLHLATRGPRADVEMGHHVVTAAREASVGHVVFQSIVGVDRIPLGYYRAKVEVESMLAGSGLPHTVLRATQFPQLVVGLYTAQRFSPVLLTPALQVQPIAVPDVAARLVEIVAAGPSGRVADIGGPERITGREAARAWARATGSRREVVRVRVPGRTFAAFAAGYHLVPGKPYGTGTYGQYLLERYGSGR</sequence>
<evidence type="ECO:0000259" key="3">
    <source>
        <dbReference type="Pfam" id="PF05368"/>
    </source>
</evidence>
<keyword evidence="5" id="KW-1185">Reference proteome</keyword>
<dbReference type="PANTHER" id="PTHR42748:SF3">
    <property type="entry name" value="BLL4366 PROTEIN"/>
    <property type="match status" value="1"/>
</dbReference>
<dbReference type="RefSeq" id="WP_191804366.1">
    <property type="nucleotide sequence ID" value="NZ_JACSQF010000012.1"/>
</dbReference>
<dbReference type="InterPro" id="IPR008030">
    <property type="entry name" value="NmrA-like"/>
</dbReference>
<organism evidence="4 5">
    <name type="scientific">Oerskovia merdavium</name>
    <dbReference type="NCBI Taxonomy" id="2762227"/>
    <lineage>
        <taxon>Bacteria</taxon>
        <taxon>Bacillati</taxon>
        <taxon>Actinomycetota</taxon>
        <taxon>Actinomycetes</taxon>
        <taxon>Micrococcales</taxon>
        <taxon>Cellulomonadaceae</taxon>
        <taxon>Oerskovia</taxon>
    </lineage>
</organism>
<comment type="caution">
    <text evidence="4">The sequence shown here is derived from an EMBL/GenBank/DDBJ whole genome shotgun (WGS) entry which is preliminary data.</text>
</comment>
<evidence type="ECO:0000313" key="4">
    <source>
        <dbReference type="EMBL" id="MBD7981603.1"/>
    </source>
</evidence>
<comment type="similarity">
    <text evidence="1">Belongs to the NmrA-type oxidoreductase family.</text>
</comment>
<dbReference type="SUPFAM" id="SSF51735">
    <property type="entry name" value="NAD(P)-binding Rossmann-fold domains"/>
    <property type="match status" value="1"/>
</dbReference>
<dbReference type="EMBL" id="JACSQF010000012">
    <property type="protein sequence ID" value="MBD7981603.1"/>
    <property type="molecule type" value="Genomic_DNA"/>
</dbReference>
<evidence type="ECO:0000313" key="5">
    <source>
        <dbReference type="Proteomes" id="UP000655570"/>
    </source>
</evidence>
<dbReference type="InterPro" id="IPR036291">
    <property type="entry name" value="NAD(P)-bd_dom_sf"/>
</dbReference>
<dbReference type="Proteomes" id="UP000655570">
    <property type="component" value="Unassembled WGS sequence"/>
</dbReference>
<feature type="domain" description="NmrA-like" evidence="3">
    <location>
        <begin position="7"/>
        <end position="228"/>
    </location>
</feature>
<dbReference type="Pfam" id="PF05368">
    <property type="entry name" value="NmrA"/>
    <property type="match status" value="1"/>
</dbReference>
<reference evidence="4 5" key="1">
    <citation type="submission" date="2020-08" db="EMBL/GenBank/DDBJ databases">
        <title>A Genomic Blueprint of the Chicken Gut Microbiome.</title>
        <authorList>
            <person name="Gilroy R."/>
            <person name="Ravi A."/>
            <person name="Getino M."/>
            <person name="Pursley I."/>
            <person name="Horton D.L."/>
            <person name="Alikhan N.-F."/>
            <person name="Baker D."/>
            <person name="Gharbi K."/>
            <person name="Hall N."/>
            <person name="Watson M."/>
            <person name="Adriaenssens E.M."/>
            <person name="Foster-Nyarko E."/>
            <person name="Jarju S."/>
            <person name="Secka A."/>
            <person name="Antonio M."/>
            <person name="Oren A."/>
            <person name="Chaudhuri R."/>
            <person name="La Ragione R.M."/>
            <person name="Hildebrand F."/>
            <person name="Pallen M.J."/>
        </authorList>
    </citation>
    <scope>NUCLEOTIDE SEQUENCE [LARGE SCALE GENOMIC DNA]</scope>
    <source>
        <strain evidence="4 5">Sa2CUA9</strain>
    </source>
</reference>
<evidence type="ECO:0000256" key="2">
    <source>
        <dbReference type="ARBA" id="ARBA00022857"/>
    </source>
</evidence>
<keyword evidence="2" id="KW-0521">NADP</keyword>
<protein>
    <submittedName>
        <fullName evidence="4">NmrA family NAD(P)-binding protein</fullName>
    </submittedName>
</protein>